<evidence type="ECO:0000313" key="2">
    <source>
        <dbReference type="EMBL" id="MBD7977918.1"/>
    </source>
</evidence>
<keyword evidence="3" id="KW-1185">Reference proteome</keyword>
<feature type="transmembrane region" description="Helical" evidence="1">
    <location>
        <begin position="687"/>
        <end position="707"/>
    </location>
</feature>
<keyword evidence="1" id="KW-0472">Membrane</keyword>
<dbReference type="RefSeq" id="WP_251836695.1">
    <property type="nucleotide sequence ID" value="NZ_JACSQG010000006.1"/>
</dbReference>
<evidence type="ECO:0008006" key="4">
    <source>
        <dbReference type="Google" id="ProtNLM"/>
    </source>
</evidence>
<sequence length="719" mass="77333">MTHEKPHRWRFFRAGGFDQVQLQSPEDLAALRGLDQKLWATLACPTKNLELDPRMLAYIDGNNDGRIRAPAVLDAVDWTLARLADPGLLFSDAPLTLAAFKDDALGQRLTVTAQRLLSVLGRDDSHSLDAADTDDLNKLFPPNEANGDGLVPEALTDDASLKAAIADIIACLGAETDRSGAPAVSDASISAFFAQAQQVYAWEQRAIEASLQPFGEITDAAIAAISALREKVEDYFTRVDMAAFDPRAASLMNGQESELVRLSSMSLANAGEIATLPLAGVHHGESLPLGRGINPAWSGAIHALREHVVQPVLGEVEAITKQQWRSLLAKCNDYFAWQAAKPDVVILQKLDVARIVWLVEHGIQDKLLALVAEDKQVAEAADGLVELDKLLRFKRGLVTLLKNFVSFENFYGRREKAVFQAGTLFIDGKSCDLVVEIDSVDAHSKVAANSSSFLLYCTCSRRGQPIKGRESLNIVAAVTAGSEGELLVGRNGLFYDRDGNDWDATVVKVIPNAISIREAFWSPYRRISTLVSEQIQKFAATRDAELVNSTAASVGSTAAAPAAEASAAAKTFDIAKFAGIFAAIGLAVGALGTALATAMAGLLALHWWQLPLVVLGVILAISGPSMLMAWFKLRRRNLGPILDANGWAVNTQAKISIGFGATLTQLAHLPAGSARSLQDPYAQKRRVWPWVLAVMVVAGVAGCAWYFGWVARLAIGPVA</sequence>
<accession>A0ABR8TQ56</accession>
<keyword evidence="1" id="KW-1133">Transmembrane helix</keyword>
<proteinExistence type="predicted"/>
<dbReference type="Proteomes" id="UP000611945">
    <property type="component" value="Unassembled WGS sequence"/>
</dbReference>
<feature type="transmembrane region" description="Helical" evidence="1">
    <location>
        <begin position="580"/>
        <end position="604"/>
    </location>
</feature>
<protein>
    <recommendedName>
        <fullName evidence="4">EF-hand domain-containing protein</fullName>
    </recommendedName>
</protein>
<evidence type="ECO:0000313" key="3">
    <source>
        <dbReference type="Proteomes" id="UP000611945"/>
    </source>
</evidence>
<feature type="transmembrane region" description="Helical" evidence="1">
    <location>
        <begin position="610"/>
        <end position="631"/>
    </location>
</feature>
<gene>
    <name evidence="2" type="ORF">H9642_12040</name>
</gene>
<comment type="caution">
    <text evidence="2">The sequence shown here is derived from an EMBL/GenBank/DDBJ whole genome shotgun (WGS) entry which is preliminary data.</text>
</comment>
<evidence type="ECO:0000256" key="1">
    <source>
        <dbReference type="SAM" id="Phobius"/>
    </source>
</evidence>
<organism evidence="2 3">
    <name type="scientific">Serpens gallinarum</name>
    <dbReference type="NCBI Taxonomy" id="2763075"/>
    <lineage>
        <taxon>Bacteria</taxon>
        <taxon>Pseudomonadati</taxon>
        <taxon>Pseudomonadota</taxon>
        <taxon>Gammaproteobacteria</taxon>
        <taxon>Pseudomonadales</taxon>
        <taxon>Pseudomonadaceae</taxon>
        <taxon>Pseudomonas</taxon>
    </lineage>
</organism>
<name>A0ABR8TQ56_9PSED</name>
<keyword evidence="1" id="KW-0812">Transmembrane</keyword>
<reference evidence="2 3" key="1">
    <citation type="submission" date="2020-08" db="EMBL/GenBank/DDBJ databases">
        <title>A Genomic Blueprint of the Chicken Gut Microbiome.</title>
        <authorList>
            <person name="Gilroy R."/>
            <person name="Ravi A."/>
            <person name="Getino M."/>
            <person name="Pursley I."/>
            <person name="Horton D.L."/>
            <person name="Alikhan N.-F."/>
            <person name="Baker D."/>
            <person name="Gharbi K."/>
            <person name="Hall N."/>
            <person name="Watson M."/>
            <person name="Adriaenssens E.M."/>
            <person name="Foster-Nyarko E."/>
            <person name="Jarju S."/>
            <person name="Secka A."/>
            <person name="Antonio M."/>
            <person name="Oren A."/>
            <person name="Chaudhuri R."/>
            <person name="La Ragione R.M."/>
            <person name="Hildebrand F."/>
            <person name="Pallen M.J."/>
        </authorList>
    </citation>
    <scope>NUCLEOTIDE SEQUENCE [LARGE SCALE GENOMIC DNA]</scope>
    <source>
        <strain evidence="2 3">Sa2CUA2</strain>
    </source>
</reference>
<dbReference type="EMBL" id="JACSQG010000006">
    <property type="protein sequence ID" value="MBD7977918.1"/>
    <property type="molecule type" value="Genomic_DNA"/>
</dbReference>